<protein>
    <recommendedName>
        <fullName evidence="2">Lipid/polyisoprenoid-binding YceI-like domain-containing protein</fullName>
    </recommendedName>
</protein>
<reference evidence="3 4" key="1">
    <citation type="submission" date="2016-03" db="EMBL/GenBank/DDBJ databases">
        <title>Niastella vici sp. nov., isolated from farmland soil.</title>
        <authorList>
            <person name="Chen L."/>
            <person name="Wang D."/>
            <person name="Yang S."/>
            <person name="Wang G."/>
        </authorList>
    </citation>
    <scope>NUCLEOTIDE SEQUENCE [LARGE SCALE GENOMIC DNA]</scope>
    <source>
        <strain evidence="3 4">DJ57</strain>
    </source>
</reference>
<name>A0A1V9FQI1_9BACT</name>
<feature type="chain" id="PRO_5013229621" description="Lipid/polyisoprenoid-binding YceI-like domain-containing protein" evidence="1">
    <location>
        <begin position="27"/>
        <end position="185"/>
    </location>
</feature>
<dbReference type="InterPro" id="IPR036761">
    <property type="entry name" value="TTHA0802/YceI-like_sf"/>
</dbReference>
<feature type="signal peptide" evidence="1">
    <location>
        <begin position="1"/>
        <end position="26"/>
    </location>
</feature>
<evidence type="ECO:0000259" key="2">
    <source>
        <dbReference type="SMART" id="SM00867"/>
    </source>
</evidence>
<dbReference type="Proteomes" id="UP000192796">
    <property type="component" value="Unassembled WGS sequence"/>
</dbReference>
<dbReference type="SMART" id="SM00867">
    <property type="entry name" value="YceI"/>
    <property type="match status" value="1"/>
</dbReference>
<dbReference type="SUPFAM" id="SSF101874">
    <property type="entry name" value="YceI-like"/>
    <property type="match status" value="1"/>
</dbReference>
<keyword evidence="4" id="KW-1185">Reference proteome</keyword>
<feature type="domain" description="Lipid/polyisoprenoid-binding YceI-like" evidence="2">
    <location>
        <begin position="28"/>
        <end position="184"/>
    </location>
</feature>
<sequence length="185" mass="20028">MGYKKNHMKVRQPLAASLVIISLALAGNWNVDAVNAKINFSVKGPFGTVHGNFSGLKATIRFSENDLPGSSVSASIEAKTVSTGIGLRNRDLRKKEIWLNTDKYPLITFHSRKIEKAGTGYKALGDLTLKGTTRPVEISFTFNAKGDAGLFKGQFNIKRADYNVGNEGGSVGSIITIMLEVPVKK</sequence>
<dbReference type="InterPro" id="IPR007372">
    <property type="entry name" value="Lipid/polyisoprenoid-bd_YceI"/>
</dbReference>
<keyword evidence="1" id="KW-0732">Signal</keyword>
<dbReference type="PANTHER" id="PTHR34406:SF1">
    <property type="entry name" value="PROTEIN YCEI"/>
    <property type="match status" value="1"/>
</dbReference>
<accession>A0A1V9FQI1</accession>
<comment type="caution">
    <text evidence="3">The sequence shown here is derived from an EMBL/GenBank/DDBJ whole genome shotgun (WGS) entry which is preliminary data.</text>
</comment>
<evidence type="ECO:0000313" key="3">
    <source>
        <dbReference type="EMBL" id="OQP60614.1"/>
    </source>
</evidence>
<organism evidence="3 4">
    <name type="scientific">Niastella vici</name>
    <dbReference type="NCBI Taxonomy" id="1703345"/>
    <lineage>
        <taxon>Bacteria</taxon>
        <taxon>Pseudomonadati</taxon>
        <taxon>Bacteroidota</taxon>
        <taxon>Chitinophagia</taxon>
        <taxon>Chitinophagales</taxon>
        <taxon>Chitinophagaceae</taxon>
        <taxon>Niastella</taxon>
    </lineage>
</organism>
<evidence type="ECO:0000313" key="4">
    <source>
        <dbReference type="Proteomes" id="UP000192796"/>
    </source>
</evidence>
<dbReference type="STRING" id="1703345.A3860_32895"/>
<dbReference type="AlphaFoldDB" id="A0A1V9FQI1"/>
<dbReference type="PANTHER" id="PTHR34406">
    <property type="entry name" value="PROTEIN YCEI"/>
    <property type="match status" value="1"/>
</dbReference>
<gene>
    <name evidence="3" type="ORF">A3860_32895</name>
</gene>
<proteinExistence type="predicted"/>
<dbReference type="Pfam" id="PF04264">
    <property type="entry name" value="YceI"/>
    <property type="match status" value="1"/>
</dbReference>
<evidence type="ECO:0000256" key="1">
    <source>
        <dbReference type="SAM" id="SignalP"/>
    </source>
</evidence>
<dbReference type="EMBL" id="LVYD01000060">
    <property type="protein sequence ID" value="OQP60614.1"/>
    <property type="molecule type" value="Genomic_DNA"/>
</dbReference>
<dbReference type="Gene3D" id="2.40.128.110">
    <property type="entry name" value="Lipid/polyisoprenoid-binding, YceI-like"/>
    <property type="match status" value="1"/>
</dbReference>